<accession>A0A0V1F2Y3</accession>
<organism evidence="1 2">
    <name type="scientific">Trichinella pseudospiralis</name>
    <name type="common">Parasitic roundworm</name>
    <dbReference type="NCBI Taxonomy" id="6337"/>
    <lineage>
        <taxon>Eukaryota</taxon>
        <taxon>Metazoa</taxon>
        <taxon>Ecdysozoa</taxon>
        <taxon>Nematoda</taxon>
        <taxon>Enoplea</taxon>
        <taxon>Dorylaimia</taxon>
        <taxon>Trichinellida</taxon>
        <taxon>Trichinellidae</taxon>
        <taxon>Trichinella</taxon>
    </lineage>
</organism>
<sequence length="30" mass="3453">MLKRGNGNAFCLPFADAKFILQNKKNDNRK</sequence>
<proteinExistence type="predicted"/>
<name>A0A0V1F2Y3_TRIPS</name>
<protein>
    <submittedName>
        <fullName evidence="1">Uncharacterized protein</fullName>
    </submittedName>
</protein>
<evidence type="ECO:0000313" key="1">
    <source>
        <dbReference type="EMBL" id="KRY80363.1"/>
    </source>
</evidence>
<dbReference type="Proteomes" id="UP000054805">
    <property type="component" value="Unassembled WGS sequence"/>
</dbReference>
<comment type="caution">
    <text evidence="1">The sequence shown here is derived from an EMBL/GenBank/DDBJ whole genome shotgun (WGS) entry which is preliminary data.</text>
</comment>
<gene>
    <name evidence="1" type="ORF">T4B_9986</name>
</gene>
<dbReference type="AlphaFoldDB" id="A0A0V1F2Y3"/>
<evidence type="ECO:0000313" key="2">
    <source>
        <dbReference type="Proteomes" id="UP000054805"/>
    </source>
</evidence>
<reference evidence="1 2" key="1">
    <citation type="submission" date="2015-01" db="EMBL/GenBank/DDBJ databases">
        <title>Evolution of Trichinella species and genotypes.</title>
        <authorList>
            <person name="Korhonen P.K."/>
            <person name="Edoardo P."/>
            <person name="Giuseppe L.R."/>
            <person name="Gasser R.B."/>
        </authorList>
    </citation>
    <scope>NUCLEOTIDE SEQUENCE [LARGE SCALE GENOMIC DNA]</scope>
    <source>
        <strain evidence="1">ISS588</strain>
    </source>
</reference>
<dbReference type="EMBL" id="JYDS01007220">
    <property type="protein sequence ID" value="KRY80363.1"/>
    <property type="molecule type" value="Genomic_DNA"/>
</dbReference>
<keyword evidence="2" id="KW-1185">Reference proteome</keyword>